<proteinExistence type="predicted"/>
<sequence>MNDNLNHKALLVDIAIEKAHRKLTQRANSYFTLGMISLAFCMTISIAFAGYLFLALPSPRIEAPFTNELYNFILILIKRITAGGIVLGISYILAANANSCFRESTILLHRRHALRYVRLALISEGKIPVKDLRDIFGLDDVTNTGFDKIKVESIRDNLIGKLIDAVGTASYPARQGIGDAWKKKKSATQVEDEPDSIHSPPRPATSGSTPL</sequence>
<feature type="region of interest" description="Disordered" evidence="1">
    <location>
        <begin position="180"/>
        <end position="211"/>
    </location>
</feature>
<reference evidence="3" key="1">
    <citation type="submission" date="2024-06" db="EMBL/GenBank/DDBJ databases">
        <title>Methylostella associata gen. nov., sp. nov., a novel Ancalomicrobiaceae-affiliated facultatively methylotrophic bacteria that feed on methanotrophs of the genus Methylococcus.</title>
        <authorList>
            <person name="Saltykova V."/>
            <person name="Danilova O.V."/>
            <person name="Oshkin I.Y."/>
            <person name="Belova S.E."/>
            <person name="Pimenov N.V."/>
            <person name="Dedysh S.N."/>
        </authorList>
    </citation>
    <scope>NUCLEOTIDE SEQUENCE</scope>
    <source>
        <strain evidence="3">S20</strain>
    </source>
</reference>
<evidence type="ECO:0000256" key="2">
    <source>
        <dbReference type="SAM" id="Phobius"/>
    </source>
</evidence>
<dbReference type="KEGG" id="mflg:ABS361_00300"/>
<dbReference type="AlphaFoldDB" id="A0AAU7XD33"/>
<feature type="transmembrane region" description="Helical" evidence="2">
    <location>
        <begin position="30"/>
        <end position="54"/>
    </location>
</feature>
<organism evidence="3">
    <name type="scientific">Methyloraptor flagellatus</name>
    <dbReference type="NCBI Taxonomy" id="3162530"/>
    <lineage>
        <taxon>Bacteria</taxon>
        <taxon>Pseudomonadati</taxon>
        <taxon>Pseudomonadota</taxon>
        <taxon>Alphaproteobacteria</taxon>
        <taxon>Hyphomicrobiales</taxon>
        <taxon>Ancalomicrobiaceae</taxon>
        <taxon>Methyloraptor</taxon>
    </lineage>
</organism>
<evidence type="ECO:0008006" key="4">
    <source>
        <dbReference type="Google" id="ProtNLM"/>
    </source>
</evidence>
<protein>
    <recommendedName>
        <fullName evidence="4">DUF304 domain-containing protein</fullName>
    </recommendedName>
</protein>
<accession>A0AAU7XD33</accession>
<dbReference type="RefSeq" id="WP_407049881.1">
    <property type="nucleotide sequence ID" value="NZ_CP158568.1"/>
</dbReference>
<gene>
    <name evidence="3" type="ORF">ABS361_00300</name>
</gene>
<keyword evidence="2" id="KW-0472">Membrane</keyword>
<evidence type="ECO:0000256" key="1">
    <source>
        <dbReference type="SAM" id="MobiDB-lite"/>
    </source>
</evidence>
<evidence type="ECO:0000313" key="3">
    <source>
        <dbReference type="EMBL" id="XBY44789.1"/>
    </source>
</evidence>
<name>A0AAU7XD33_9HYPH</name>
<feature type="transmembrane region" description="Helical" evidence="2">
    <location>
        <begin position="69"/>
        <end position="94"/>
    </location>
</feature>
<dbReference type="EMBL" id="CP158568">
    <property type="protein sequence ID" value="XBY44789.1"/>
    <property type="molecule type" value="Genomic_DNA"/>
</dbReference>
<keyword evidence="2" id="KW-0812">Transmembrane</keyword>
<keyword evidence="2" id="KW-1133">Transmembrane helix</keyword>